<keyword evidence="8" id="KW-0496">Mitochondrion</keyword>
<dbReference type="GO" id="GO:0005743">
    <property type="term" value="C:mitochondrial inner membrane"/>
    <property type="evidence" value="ECO:0007669"/>
    <property type="project" value="UniProtKB-SubCell"/>
</dbReference>
<dbReference type="AlphaFoldDB" id="A0A7S2CQS1"/>
<evidence type="ECO:0000256" key="7">
    <source>
        <dbReference type="ARBA" id="ARBA00023065"/>
    </source>
</evidence>
<comment type="similarity">
    <text evidence="2">Belongs to the ATPase d subunit family.</text>
</comment>
<keyword evidence="7" id="KW-0406">Ion transport</keyword>
<dbReference type="InterPro" id="IPR036228">
    <property type="entry name" value="ATP_synth_F0_dsu_sf_mt"/>
</dbReference>
<dbReference type="GO" id="GO:0015078">
    <property type="term" value="F:proton transmembrane transporter activity"/>
    <property type="evidence" value="ECO:0007669"/>
    <property type="project" value="InterPro"/>
</dbReference>
<dbReference type="SUPFAM" id="SSF161065">
    <property type="entry name" value="ATP synthase D chain-like"/>
    <property type="match status" value="1"/>
</dbReference>
<accession>A0A7S2CQS1</accession>
<keyword evidence="4" id="KW-0138">CF(0)</keyword>
<gene>
    <name evidence="10" type="ORF">DSPE1174_LOCUS16313</name>
</gene>
<organism evidence="10">
    <name type="scientific">Octactis speculum</name>
    <dbReference type="NCBI Taxonomy" id="3111310"/>
    <lineage>
        <taxon>Eukaryota</taxon>
        <taxon>Sar</taxon>
        <taxon>Stramenopiles</taxon>
        <taxon>Ochrophyta</taxon>
        <taxon>Dictyochophyceae</taxon>
        <taxon>Dictyochales</taxon>
        <taxon>Dictyochaceae</taxon>
        <taxon>Octactis</taxon>
    </lineage>
</organism>
<evidence type="ECO:0000256" key="6">
    <source>
        <dbReference type="ARBA" id="ARBA00022792"/>
    </source>
</evidence>
<keyword evidence="9" id="KW-0472">Membrane</keyword>
<dbReference type="GO" id="GO:0045259">
    <property type="term" value="C:proton-transporting ATP synthase complex"/>
    <property type="evidence" value="ECO:0007669"/>
    <property type="project" value="UniProtKB-KW"/>
</dbReference>
<evidence type="ECO:0000256" key="1">
    <source>
        <dbReference type="ARBA" id="ARBA00004273"/>
    </source>
</evidence>
<protein>
    <recommendedName>
        <fullName evidence="11">ATP synthase subunit d, mitochondrial</fullName>
    </recommendedName>
</protein>
<evidence type="ECO:0000313" key="10">
    <source>
        <dbReference type="EMBL" id="CAD9432182.1"/>
    </source>
</evidence>
<keyword evidence="3" id="KW-0813">Transport</keyword>
<reference evidence="10" key="1">
    <citation type="submission" date="2021-01" db="EMBL/GenBank/DDBJ databases">
        <authorList>
            <person name="Corre E."/>
            <person name="Pelletier E."/>
            <person name="Niang G."/>
            <person name="Scheremetjew M."/>
            <person name="Finn R."/>
            <person name="Kale V."/>
            <person name="Holt S."/>
            <person name="Cochrane G."/>
            <person name="Meng A."/>
            <person name="Brown T."/>
            <person name="Cohen L."/>
        </authorList>
    </citation>
    <scope>NUCLEOTIDE SEQUENCE</scope>
    <source>
        <strain evidence="10">CCMP1381</strain>
    </source>
</reference>
<dbReference type="PANTHER" id="PTHR12700">
    <property type="entry name" value="ATP SYNTHASE SUBUNIT D, MITOCHONDRIAL"/>
    <property type="match status" value="1"/>
</dbReference>
<evidence type="ECO:0000256" key="8">
    <source>
        <dbReference type="ARBA" id="ARBA00023128"/>
    </source>
</evidence>
<proteinExistence type="inferred from homology"/>
<name>A0A7S2CQS1_9STRA</name>
<dbReference type="Pfam" id="PF05873">
    <property type="entry name" value="Mt_ATP-synt_D"/>
    <property type="match status" value="1"/>
</dbReference>
<evidence type="ECO:0000256" key="9">
    <source>
        <dbReference type="ARBA" id="ARBA00023136"/>
    </source>
</evidence>
<evidence type="ECO:0008006" key="11">
    <source>
        <dbReference type="Google" id="ProtNLM"/>
    </source>
</evidence>
<dbReference type="InterPro" id="IPR008689">
    <property type="entry name" value="ATP_synth_F0_dsu_mt"/>
</dbReference>
<evidence type="ECO:0000256" key="4">
    <source>
        <dbReference type="ARBA" id="ARBA00022547"/>
    </source>
</evidence>
<evidence type="ECO:0000256" key="3">
    <source>
        <dbReference type="ARBA" id="ARBA00022448"/>
    </source>
</evidence>
<dbReference type="EMBL" id="HBGS01031831">
    <property type="protein sequence ID" value="CAD9432182.1"/>
    <property type="molecule type" value="Transcribed_RNA"/>
</dbReference>
<evidence type="ECO:0000256" key="2">
    <source>
        <dbReference type="ARBA" id="ARBA00006842"/>
    </source>
</evidence>
<evidence type="ECO:0000256" key="5">
    <source>
        <dbReference type="ARBA" id="ARBA00022781"/>
    </source>
</evidence>
<dbReference type="GO" id="GO:0015986">
    <property type="term" value="P:proton motive force-driven ATP synthesis"/>
    <property type="evidence" value="ECO:0007669"/>
    <property type="project" value="InterPro"/>
</dbReference>
<comment type="subcellular location">
    <subcellularLocation>
        <location evidence="1">Mitochondrion inner membrane</location>
    </subcellularLocation>
</comment>
<sequence>MSMHLRRAVLPRALAHRSIDWAALTSKATTDSSRAAVSQLRAKHGEISALASTYAEPPPPIDFEAYKAKISSKDIVAKFEEEYSKINIDEATYAQHMQLMHPEDTSDKETKAAEVAASVEESKGKIAELSKLVALMESKMTGPTTTLEDLYEVYPDLQAEIEDEIENHEWSKDIA</sequence>
<dbReference type="Gene3D" id="6.10.280.70">
    <property type="match status" value="1"/>
</dbReference>
<keyword evidence="6" id="KW-0999">Mitochondrion inner membrane</keyword>
<keyword evidence="5" id="KW-0375">Hydrogen ion transport</keyword>